<dbReference type="PANTHER" id="PTHR12147:SF56">
    <property type="entry name" value="AMINOPEPTIDASE YDR415C-RELATED"/>
    <property type="match status" value="1"/>
</dbReference>
<feature type="domain" description="Peptidase M28" evidence="7">
    <location>
        <begin position="316"/>
        <end position="517"/>
    </location>
</feature>
<dbReference type="Proteomes" id="UP001161064">
    <property type="component" value="Unassembled WGS sequence"/>
</dbReference>
<dbReference type="PANTHER" id="PTHR12147">
    <property type="entry name" value="METALLOPEPTIDASE M28 FAMILY MEMBER"/>
    <property type="match status" value="1"/>
</dbReference>
<dbReference type="InterPro" id="IPR007484">
    <property type="entry name" value="Peptidase_M28"/>
</dbReference>
<name>A0ABQ4PU44_9PROT</name>
<sequence>MKKSLVGLALVLTLGAGLGMSQFVMGLNAAPKPAGKAKPATQTLAPIEDARLRSHIKTLADDFFEGRSPGTRGDDMATTYIAGAMAAIGLEPAGDQGTWFQNFDLIRFTTALGGTFSVEDEMWKQGSDVMMISRRADGSSYNLKDAPIVFAGYGVTAPDKNWDDFAGLDWTGKIALVLINDPDFEAAPGDAVAGQFGGKAMQWYGRWPYKFEAAAKAGAAGVLIIHEDAPAAYGWGVVRNSNGTRFDYVRPDKGASLVAVEGWISRAVAVELLRKSGLDFEALKRAARMPGFKPVPLNQTATIEMEVSRETIATRNVVGFLKGSERPDETVVLGAHHDHLGIREPIDGDAIYNGAMDNASGVAGMLEIARTVATGPRPARSIVFASWAAEEQGLLGSDYYVTHPLFPLAKTAAALTLDMLAHRGVTKEMEFPGSGKSSLDDVMKKILASQGRAFTPDRNPQFGLFYRSDHFPFARAGVPALFPTTGTTLAKGGVEAGQAAMREWIDKRYHKPQDEYDPSFDFSGALLDLTATRSLILEIANDKAWPSWTMGDEFEAVRKRSDTQRTVR</sequence>
<dbReference type="Gene3D" id="3.40.630.10">
    <property type="entry name" value="Zn peptidases"/>
    <property type="match status" value="1"/>
</dbReference>
<evidence type="ECO:0000256" key="4">
    <source>
        <dbReference type="ARBA" id="ARBA00022729"/>
    </source>
</evidence>
<evidence type="ECO:0000256" key="6">
    <source>
        <dbReference type="ARBA" id="ARBA00022833"/>
    </source>
</evidence>
<keyword evidence="1" id="KW-0031">Aminopeptidase</keyword>
<accession>A0ABQ4PU44</accession>
<evidence type="ECO:0000259" key="7">
    <source>
        <dbReference type="Pfam" id="PF04389"/>
    </source>
</evidence>
<keyword evidence="9" id="KW-1185">Reference proteome</keyword>
<reference evidence="8" key="1">
    <citation type="submission" date="2021-05" db="EMBL/GenBank/DDBJ databases">
        <authorList>
            <person name="Tanabe Y."/>
        </authorList>
    </citation>
    <scope>NUCLEOTIDE SEQUENCE</scope>
    <source>
        <strain evidence="8">BOTRYCO-1</strain>
    </source>
</reference>
<dbReference type="Gene3D" id="3.50.30.30">
    <property type="match status" value="1"/>
</dbReference>
<evidence type="ECO:0000256" key="3">
    <source>
        <dbReference type="ARBA" id="ARBA00022723"/>
    </source>
</evidence>
<keyword evidence="2" id="KW-0645">Protease</keyword>
<evidence type="ECO:0000313" key="9">
    <source>
        <dbReference type="Proteomes" id="UP001161064"/>
    </source>
</evidence>
<reference evidence="8" key="2">
    <citation type="journal article" date="2023" name="ISME Commun">
        <title>Characterization of a bloom-associated alphaproteobacterial lineage, 'Candidatus Phycosocius': insights into freshwater algal-bacterial interactions.</title>
        <authorList>
            <person name="Tanabe Y."/>
            <person name="Yamaguchi H."/>
            <person name="Yoshida M."/>
            <person name="Kai A."/>
            <person name="Okazaki Y."/>
        </authorList>
    </citation>
    <scope>NUCLEOTIDE SEQUENCE</scope>
    <source>
        <strain evidence="8">BOTRYCO-1</strain>
    </source>
</reference>
<gene>
    <name evidence="8" type="ORF">PsB1_0397</name>
</gene>
<keyword evidence="5" id="KW-0378">Hydrolase</keyword>
<dbReference type="Pfam" id="PF04389">
    <property type="entry name" value="Peptidase_M28"/>
    <property type="match status" value="1"/>
</dbReference>
<protein>
    <submittedName>
        <fullName evidence="8">M28-family zinc peptidase</fullName>
    </submittedName>
</protein>
<keyword evidence="4" id="KW-0732">Signal</keyword>
<proteinExistence type="predicted"/>
<dbReference type="EMBL" id="BPFZ01000002">
    <property type="protein sequence ID" value="GIU66243.1"/>
    <property type="molecule type" value="Genomic_DNA"/>
</dbReference>
<dbReference type="InterPro" id="IPR045175">
    <property type="entry name" value="M28_fam"/>
</dbReference>
<dbReference type="SUPFAM" id="SSF53187">
    <property type="entry name" value="Zn-dependent exopeptidases"/>
    <property type="match status" value="1"/>
</dbReference>
<comment type="caution">
    <text evidence="8">The sequence shown here is derived from an EMBL/GenBank/DDBJ whole genome shotgun (WGS) entry which is preliminary data.</text>
</comment>
<keyword evidence="3" id="KW-0479">Metal-binding</keyword>
<keyword evidence="6" id="KW-0862">Zinc</keyword>
<evidence type="ECO:0000256" key="1">
    <source>
        <dbReference type="ARBA" id="ARBA00022438"/>
    </source>
</evidence>
<dbReference type="RefSeq" id="WP_284358729.1">
    <property type="nucleotide sequence ID" value="NZ_BPFZ01000002.1"/>
</dbReference>
<evidence type="ECO:0000313" key="8">
    <source>
        <dbReference type="EMBL" id="GIU66243.1"/>
    </source>
</evidence>
<dbReference type="SUPFAM" id="SSF52025">
    <property type="entry name" value="PA domain"/>
    <property type="match status" value="1"/>
</dbReference>
<dbReference type="InterPro" id="IPR046450">
    <property type="entry name" value="PA_dom_sf"/>
</dbReference>
<organism evidence="8 9">
    <name type="scientific">Candidatus Phycosocius spiralis</name>
    <dbReference type="NCBI Taxonomy" id="2815099"/>
    <lineage>
        <taxon>Bacteria</taxon>
        <taxon>Pseudomonadati</taxon>
        <taxon>Pseudomonadota</taxon>
        <taxon>Alphaproteobacteria</taxon>
        <taxon>Caulobacterales</taxon>
        <taxon>Caulobacterales incertae sedis</taxon>
        <taxon>Candidatus Phycosocius</taxon>
    </lineage>
</organism>
<evidence type="ECO:0000256" key="5">
    <source>
        <dbReference type="ARBA" id="ARBA00022801"/>
    </source>
</evidence>
<evidence type="ECO:0000256" key="2">
    <source>
        <dbReference type="ARBA" id="ARBA00022670"/>
    </source>
</evidence>